<evidence type="ECO:0000313" key="1">
    <source>
        <dbReference type="EMBL" id="DAB37886.1"/>
    </source>
</evidence>
<evidence type="ECO:0008006" key="3">
    <source>
        <dbReference type="Google" id="ProtNLM"/>
    </source>
</evidence>
<dbReference type="InterPro" id="IPR013406">
    <property type="entry name" value="CHP02574_addiction_mod"/>
</dbReference>
<dbReference type="Pfam" id="PF09720">
    <property type="entry name" value="Unstab_antitox"/>
    <property type="match status" value="1"/>
</dbReference>
<sequence length="81" mass="9325">MRFNMIALNTHQLLAEVDSMPIDLKTKLIEKLLNSLNPPHHDVEALWKQEIDSRVASIEKGSVNLIDGNDVFRKIKARFEQ</sequence>
<dbReference type="AlphaFoldDB" id="A0A2D3WHX4"/>
<dbReference type="EMBL" id="DLUI01000125">
    <property type="protein sequence ID" value="DAB37886.1"/>
    <property type="molecule type" value="Genomic_DNA"/>
</dbReference>
<protein>
    <recommendedName>
        <fullName evidence="3">Addiction module protein</fullName>
    </recommendedName>
</protein>
<reference evidence="1 2" key="1">
    <citation type="journal article" date="2017" name="Front. Microbiol.">
        <title>Comparative Genomic Analysis of the Class Epsilonproteobacteria and Proposed Reclassification to Epsilonbacteraeota (phyl. nov.).</title>
        <authorList>
            <person name="Waite D.W."/>
            <person name="Vanwonterghem I."/>
            <person name="Rinke C."/>
            <person name="Parks D.H."/>
            <person name="Zhang Y."/>
            <person name="Takai K."/>
            <person name="Sievert S.M."/>
            <person name="Simon J."/>
            <person name="Campbell B.J."/>
            <person name="Hanson T.E."/>
            <person name="Woyke T."/>
            <person name="Klotz M.G."/>
            <person name="Hugenholtz P."/>
        </authorList>
    </citation>
    <scope>NUCLEOTIDE SEQUENCE [LARGE SCALE GENOMIC DNA]</scope>
    <source>
        <strain evidence="1">UBA12443</strain>
    </source>
</reference>
<accession>A0A2D3WHX4</accession>
<gene>
    <name evidence="1" type="ORF">CFH83_08850</name>
</gene>
<name>A0A2D3WHX4_9BACT</name>
<comment type="caution">
    <text evidence="1">The sequence shown here is derived from an EMBL/GenBank/DDBJ whole genome shotgun (WGS) entry which is preliminary data.</text>
</comment>
<organism evidence="1 2">
    <name type="scientific">Sulfuricurvum kujiense</name>
    <dbReference type="NCBI Taxonomy" id="148813"/>
    <lineage>
        <taxon>Bacteria</taxon>
        <taxon>Pseudomonadati</taxon>
        <taxon>Campylobacterota</taxon>
        <taxon>Epsilonproteobacteria</taxon>
        <taxon>Campylobacterales</taxon>
        <taxon>Sulfurimonadaceae</taxon>
        <taxon>Sulfuricurvum</taxon>
    </lineage>
</organism>
<evidence type="ECO:0000313" key="2">
    <source>
        <dbReference type="Proteomes" id="UP000228859"/>
    </source>
</evidence>
<proteinExistence type="predicted"/>
<dbReference type="Proteomes" id="UP000228859">
    <property type="component" value="Unassembled WGS sequence"/>
</dbReference>